<proteinExistence type="predicted"/>
<dbReference type="EMBL" id="JAJSOF020000029">
    <property type="protein sequence ID" value="KAJ4432721.1"/>
    <property type="molecule type" value="Genomic_DNA"/>
</dbReference>
<gene>
    <name evidence="1" type="ORF">ANN_21358</name>
</gene>
<keyword evidence="2" id="KW-1185">Reference proteome</keyword>
<dbReference type="Proteomes" id="UP001148838">
    <property type="component" value="Unassembled WGS sequence"/>
</dbReference>
<sequence>MHARYGGYIRTRHESTFHKRISRHSLWAAAYGYVIHHVTDGSLTASSWTRICTFVSDTSPVPRTVSTENTLGSTPSIWVSLVFWQTSANSIVALSIGAARYMFICLRGGVGPQLVKGSPVYPSGQVQTGVWLMTLHCAPAPQDPGQGSRHFSLRQAKLLGHSELITHSGRQLGGLPVYVGRQEQEGVPPTSWHCEYGPHGDGTHGFTYCGGNGSRGGAIK</sequence>
<name>A0ABQ8SFY9_PERAM</name>
<comment type="caution">
    <text evidence="1">The sequence shown here is derived from an EMBL/GenBank/DDBJ whole genome shotgun (WGS) entry which is preliminary data.</text>
</comment>
<protein>
    <submittedName>
        <fullName evidence="1">Uncharacterized protein</fullName>
    </submittedName>
</protein>
<accession>A0ABQ8SFY9</accession>
<organism evidence="1 2">
    <name type="scientific">Periplaneta americana</name>
    <name type="common">American cockroach</name>
    <name type="synonym">Blatta americana</name>
    <dbReference type="NCBI Taxonomy" id="6978"/>
    <lineage>
        <taxon>Eukaryota</taxon>
        <taxon>Metazoa</taxon>
        <taxon>Ecdysozoa</taxon>
        <taxon>Arthropoda</taxon>
        <taxon>Hexapoda</taxon>
        <taxon>Insecta</taxon>
        <taxon>Pterygota</taxon>
        <taxon>Neoptera</taxon>
        <taxon>Polyneoptera</taxon>
        <taxon>Dictyoptera</taxon>
        <taxon>Blattodea</taxon>
        <taxon>Blattoidea</taxon>
        <taxon>Blattidae</taxon>
        <taxon>Blattinae</taxon>
        <taxon>Periplaneta</taxon>
    </lineage>
</organism>
<reference evidence="1 2" key="1">
    <citation type="journal article" date="2022" name="Allergy">
        <title>Genome assembly and annotation of Periplaneta americana reveal a comprehensive cockroach allergen profile.</title>
        <authorList>
            <person name="Wang L."/>
            <person name="Xiong Q."/>
            <person name="Saelim N."/>
            <person name="Wang L."/>
            <person name="Nong W."/>
            <person name="Wan A.T."/>
            <person name="Shi M."/>
            <person name="Liu X."/>
            <person name="Cao Q."/>
            <person name="Hui J.H.L."/>
            <person name="Sookrung N."/>
            <person name="Leung T.F."/>
            <person name="Tungtrongchitr A."/>
            <person name="Tsui S.K.W."/>
        </authorList>
    </citation>
    <scope>NUCLEOTIDE SEQUENCE [LARGE SCALE GENOMIC DNA]</scope>
    <source>
        <strain evidence="1">PWHHKU_190912</strain>
    </source>
</reference>
<evidence type="ECO:0000313" key="2">
    <source>
        <dbReference type="Proteomes" id="UP001148838"/>
    </source>
</evidence>
<evidence type="ECO:0000313" key="1">
    <source>
        <dbReference type="EMBL" id="KAJ4432721.1"/>
    </source>
</evidence>